<comment type="similarity">
    <text evidence="1">Belongs to the CDC6/cdc18 family.</text>
</comment>
<dbReference type="Pfam" id="PF13401">
    <property type="entry name" value="AAA_22"/>
    <property type="match status" value="1"/>
</dbReference>
<dbReference type="EMBL" id="UPXX01000029">
    <property type="protein sequence ID" value="VBB44955.1"/>
    <property type="molecule type" value="Genomic_DNA"/>
</dbReference>
<dbReference type="SMART" id="SM01074">
    <property type="entry name" value="Cdc6_C"/>
    <property type="match status" value="1"/>
</dbReference>
<dbReference type="InterPro" id="IPR036390">
    <property type="entry name" value="WH_DNA-bd_sf"/>
</dbReference>
<dbReference type="NCBIfam" id="TIGR02928">
    <property type="entry name" value="orc1/cdc6 family replication initiation protein"/>
    <property type="match status" value="1"/>
</dbReference>
<dbReference type="CDD" id="cd00009">
    <property type="entry name" value="AAA"/>
    <property type="match status" value="1"/>
</dbReference>
<dbReference type="SMART" id="SM00382">
    <property type="entry name" value="AAA"/>
    <property type="match status" value="1"/>
</dbReference>
<dbReference type="Gene3D" id="1.10.10.10">
    <property type="entry name" value="Winged helix-like DNA-binding domain superfamily/Winged helix DNA-binding domain"/>
    <property type="match status" value="1"/>
</dbReference>
<evidence type="ECO:0000313" key="8">
    <source>
        <dbReference type="EMBL" id="VBB44955.1"/>
    </source>
</evidence>
<dbReference type="InterPro" id="IPR027417">
    <property type="entry name" value="P-loop_NTPase"/>
</dbReference>
<evidence type="ECO:0000256" key="4">
    <source>
        <dbReference type="ARBA" id="ARBA00022840"/>
    </source>
</evidence>
<dbReference type="InterPro" id="IPR036388">
    <property type="entry name" value="WH-like_DNA-bd_sf"/>
</dbReference>
<keyword evidence="3" id="KW-0547">Nucleotide-binding</keyword>
<dbReference type="SUPFAM" id="SSF52540">
    <property type="entry name" value="P-loop containing nucleoside triphosphate hydrolases"/>
    <property type="match status" value="1"/>
</dbReference>
<dbReference type="InterPro" id="IPR003593">
    <property type="entry name" value="AAA+_ATPase"/>
</dbReference>
<dbReference type="Gene3D" id="1.10.8.60">
    <property type="match status" value="1"/>
</dbReference>
<name>A0A653AAD3_UNCDX</name>
<dbReference type="GO" id="GO:0005524">
    <property type="term" value="F:ATP binding"/>
    <property type="evidence" value="ECO:0007669"/>
    <property type="project" value="UniProtKB-KW"/>
</dbReference>
<dbReference type="PANTHER" id="PTHR10763:SF26">
    <property type="entry name" value="CELL DIVISION CONTROL PROTEIN 6 HOMOLOG"/>
    <property type="match status" value="1"/>
</dbReference>
<evidence type="ECO:0000256" key="5">
    <source>
        <dbReference type="ARBA" id="ARBA00023125"/>
    </source>
</evidence>
<dbReference type="Pfam" id="PF09079">
    <property type="entry name" value="WHD_Cdc6"/>
    <property type="match status" value="1"/>
</dbReference>
<dbReference type="InterPro" id="IPR050311">
    <property type="entry name" value="ORC1/CDC6"/>
</dbReference>
<dbReference type="PANTHER" id="PTHR10763">
    <property type="entry name" value="CELL DIVISION CONTROL PROTEIN 6-RELATED"/>
    <property type="match status" value="1"/>
</dbReference>
<dbReference type="CDD" id="cd08768">
    <property type="entry name" value="Cdc6_C"/>
    <property type="match status" value="1"/>
</dbReference>
<evidence type="ECO:0000259" key="7">
    <source>
        <dbReference type="SMART" id="SM01074"/>
    </source>
</evidence>
<dbReference type="InterPro" id="IPR014277">
    <property type="entry name" value="Orc1/Cdc6_arc"/>
</dbReference>
<dbReference type="Gene3D" id="3.40.50.300">
    <property type="entry name" value="P-loop containing nucleotide triphosphate hydrolases"/>
    <property type="match status" value="1"/>
</dbReference>
<dbReference type="SUPFAM" id="SSF46785">
    <property type="entry name" value="Winged helix' DNA-binding domain"/>
    <property type="match status" value="1"/>
</dbReference>
<evidence type="ECO:0000259" key="6">
    <source>
        <dbReference type="SMART" id="SM00382"/>
    </source>
</evidence>
<feature type="domain" description="AAA+ ATPase" evidence="6">
    <location>
        <begin position="80"/>
        <end position="238"/>
    </location>
</feature>
<gene>
    <name evidence="8" type="ORF">TRIP_B350126</name>
</gene>
<dbReference type="AlphaFoldDB" id="A0A653AAD3"/>
<dbReference type="GO" id="GO:0003677">
    <property type="term" value="F:DNA binding"/>
    <property type="evidence" value="ECO:0007669"/>
    <property type="project" value="UniProtKB-KW"/>
</dbReference>
<keyword evidence="5" id="KW-0238">DNA-binding</keyword>
<dbReference type="InterPro" id="IPR055237">
    <property type="entry name" value="Cdc6_lid"/>
</dbReference>
<dbReference type="InterPro" id="IPR049945">
    <property type="entry name" value="AAA_22"/>
</dbReference>
<evidence type="ECO:0000256" key="2">
    <source>
        <dbReference type="ARBA" id="ARBA00022705"/>
    </source>
</evidence>
<protein>
    <submittedName>
        <fullName evidence="8">Replication initiation protein, orc1/cdc6 family</fullName>
    </submittedName>
</protein>
<dbReference type="GO" id="GO:0006260">
    <property type="term" value="P:DNA replication"/>
    <property type="evidence" value="ECO:0007669"/>
    <property type="project" value="UniProtKB-KW"/>
</dbReference>
<keyword evidence="2" id="KW-0235">DNA replication</keyword>
<feature type="domain" description="Cdc6 C-terminal" evidence="7">
    <location>
        <begin position="331"/>
        <end position="412"/>
    </location>
</feature>
<keyword evidence="4" id="KW-0067">ATP-binding</keyword>
<sequence>MQKMSDGNQPGQDSTEKLIESLHASRKKRALIINPDYLDDENLPEDERTAVLKEIFNRNIREKQLSRIISHITPVLDGSHPPSALVYGPTGSGKTVTLIHVLSTFTQVAEKHGVSFHYRYIDLTSPKTYFGALNEVAIAIDSSNRKYRKGIPVEYMQTRIIEGIARYKGFVTLLIDEADNILPNPDALLTFLAKTLPRKISCRLILILLTNRLDWEKTLDPRILSFLKKTDIIFEPYDALDLLEILKLRAEKSLHSEKVSHAALRKVAAYASRETGDARKAVELMAKAVKVAEETTGYLGEKEVDIAESRLEVDKTSEMINALATQQRFALQACYSLFRKGAKKVSTGQTYEVYKGICSSEGCRPLTQRRFCDIISFLDLYGLINARVVSMGRYGKTREIMSSLPDQVKQSLCKSIH</sequence>
<dbReference type="GO" id="GO:0016887">
    <property type="term" value="F:ATP hydrolysis activity"/>
    <property type="evidence" value="ECO:0007669"/>
    <property type="project" value="InterPro"/>
</dbReference>
<dbReference type="HAMAP" id="MF_01407">
    <property type="entry name" value="ORC1_type_DNA_replic_protein"/>
    <property type="match status" value="1"/>
</dbReference>
<accession>A0A653AAD3</accession>
<organism evidence="8">
    <name type="scientific">Uncultured Desulfatiglans sp</name>
    <dbReference type="NCBI Taxonomy" id="1748965"/>
    <lineage>
        <taxon>Bacteria</taxon>
        <taxon>Pseudomonadati</taxon>
        <taxon>Thermodesulfobacteriota</taxon>
        <taxon>Desulfobacteria</taxon>
        <taxon>Desulfatiglandales</taxon>
        <taxon>Desulfatiglandaceae</taxon>
        <taxon>Desulfatiglans</taxon>
        <taxon>environmental samples</taxon>
    </lineage>
</organism>
<reference evidence="8" key="1">
    <citation type="submission" date="2018-07" db="EMBL/GenBank/DDBJ databases">
        <authorList>
            <consortium name="Genoscope - CEA"/>
            <person name="William W."/>
        </authorList>
    </citation>
    <scope>NUCLEOTIDE SEQUENCE</scope>
    <source>
        <strain evidence="8">IK1</strain>
    </source>
</reference>
<evidence type="ECO:0000256" key="3">
    <source>
        <dbReference type="ARBA" id="ARBA00022741"/>
    </source>
</evidence>
<evidence type="ECO:0000256" key="1">
    <source>
        <dbReference type="ARBA" id="ARBA00006184"/>
    </source>
</evidence>
<dbReference type="InterPro" id="IPR015163">
    <property type="entry name" value="Cdc6_C"/>
</dbReference>
<dbReference type="Pfam" id="PF22703">
    <property type="entry name" value="Cdc6_lid"/>
    <property type="match status" value="1"/>
</dbReference>
<proteinExistence type="inferred from homology"/>